<dbReference type="EMBL" id="GBRH01249178">
    <property type="protein sequence ID" value="JAD48717.1"/>
    <property type="molecule type" value="Transcribed_RNA"/>
</dbReference>
<reference evidence="1" key="1">
    <citation type="submission" date="2014-09" db="EMBL/GenBank/DDBJ databases">
        <authorList>
            <person name="Magalhaes I.L.F."/>
            <person name="Oliveira U."/>
            <person name="Santos F.R."/>
            <person name="Vidigal T.H.D.A."/>
            <person name="Brescovit A.D."/>
            <person name="Santos A.J."/>
        </authorList>
    </citation>
    <scope>NUCLEOTIDE SEQUENCE</scope>
    <source>
        <tissue evidence="1">Shoot tissue taken approximately 20 cm above the soil surface</tissue>
    </source>
</reference>
<protein>
    <submittedName>
        <fullName evidence="1">Uncharacterized protein</fullName>
    </submittedName>
</protein>
<sequence length="27" mass="3144">MIMLGYIKTCEHSFGRSRVLGIHPYSF</sequence>
<proteinExistence type="predicted"/>
<organism evidence="1">
    <name type="scientific">Arundo donax</name>
    <name type="common">Giant reed</name>
    <name type="synonym">Donax arundinaceus</name>
    <dbReference type="NCBI Taxonomy" id="35708"/>
    <lineage>
        <taxon>Eukaryota</taxon>
        <taxon>Viridiplantae</taxon>
        <taxon>Streptophyta</taxon>
        <taxon>Embryophyta</taxon>
        <taxon>Tracheophyta</taxon>
        <taxon>Spermatophyta</taxon>
        <taxon>Magnoliopsida</taxon>
        <taxon>Liliopsida</taxon>
        <taxon>Poales</taxon>
        <taxon>Poaceae</taxon>
        <taxon>PACMAD clade</taxon>
        <taxon>Arundinoideae</taxon>
        <taxon>Arundineae</taxon>
        <taxon>Arundo</taxon>
    </lineage>
</organism>
<evidence type="ECO:0000313" key="1">
    <source>
        <dbReference type="EMBL" id="JAD48717.1"/>
    </source>
</evidence>
<dbReference type="AlphaFoldDB" id="A0A0A9ANR6"/>
<accession>A0A0A9ANR6</accession>
<name>A0A0A9ANR6_ARUDO</name>
<reference evidence="1" key="2">
    <citation type="journal article" date="2015" name="Data Brief">
        <title>Shoot transcriptome of the giant reed, Arundo donax.</title>
        <authorList>
            <person name="Barrero R.A."/>
            <person name="Guerrero F.D."/>
            <person name="Moolhuijzen P."/>
            <person name="Goolsby J.A."/>
            <person name="Tidwell J."/>
            <person name="Bellgard S.E."/>
            <person name="Bellgard M.I."/>
        </authorList>
    </citation>
    <scope>NUCLEOTIDE SEQUENCE</scope>
    <source>
        <tissue evidence="1">Shoot tissue taken approximately 20 cm above the soil surface</tissue>
    </source>
</reference>